<dbReference type="PANTHER" id="PTHR11207">
    <property type="entry name" value="RIBONUCLEASE III"/>
    <property type="match status" value="1"/>
</dbReference>
<dbReference type="GO" id="GO:0003725">
    <property type="term" value="F:double-stranded RNA binding"/>
    <property type="evidence" value="ECO:0007669"/>
    <property type="project" value="InterPro"/>
</dbReference>
<dbReference type="SUPFAM" id="SSF54768">
    <property type="entry name" value="dsRNA-binding domain-like"/>
    <property type="match status" value="1"/>
</dbReference>
<feature type="domain" description="DRBM" evidence="9">
    <location>
        <begin position="286"/>
        <end position="356"/>
    </location>
</feature>
<dbReference type="InterPro" id="IPR000999">
    <property type="entry name" value="RNase_III_dom"/>
</dbReference>
<evidence type="ECO:0000259" key="9">
    <source>
        <dbReference type="PROSITE" id="PS50137"/>
    </source>
</evidence>
<dbReference type="GO" id="GO:0003735">
    <property type="term" value="F:structural constituent of ribosome"/>
    <property type="evidence" value="ECO:0007669"/>
    <property type="project" value="TreeGrafter"/>
</dbReference>
<dbReference type="PANTHER" id="PTHR11207:SF32">
    <property type="entry name" value="LARGE RIBOSOMAL SUBUNIT PROTEIN ML44"/>
    <property type="match status" value="1"/>
</dbReference>
<reference evidence="11 12" key="1">
    <citation type="submission" date="2017-04" db="EMBL/GenBank/DDBJ databases">
        <authorList>
            <person name="Afonso C.L."/>
            <person name="Miller P.J."/>
            <person name="Scott M.A."/>
            <person name="Spackman E."/>
            <person name="Goraichik I."/>
            <person name="Dimitrov K.M."/>
            <person name="Suarez D.L."/>
            <person name="Swayne D.E."/>
        </authorList>
    </citation>
    <scope>NUCLEOTIDE SEQUENCE [LARGE SCALE GENOMIC DNA]</scope>
</reference>
<evidence type="ECO:0000256" key="5">
    <source>
        <dbReference type="ARBA" id="ARBA00023274"/>
    </source>
</evidence>
<dbReference type="CDD" id="cd19873">
    <property type="entry name" value="DSRM_MRPL3_like"/>
    <property type="match status" value="1"/>
</dbReference>
<protein>
    <recommendedName>
        <fullName evidence="7">Large ribosomal subunit protein mL44</fullName>
    </recommendedName>
</protein>
<evidence type="ECO:0000313" key="12">
    <source>
        <dbReference type="Proteomes" id="UP000196158"/>
    </source>
</evidence>
<evidence type="ECO:0000259" key="10">
    <source>
        <dbReference type="PROSITE" id="PS50142"/>
    </source>
</evidence>
<keyword evidence="4" id="KW-0496">Mitochondrion</keyword>
<dbReference type="InterPro" id="IPR044443">
    <property type="entry name" value="Ribosomal_mL44_DSRM_fung"/>
</dbReference>
<dbReference type="Pfam" id="PF00636">
    <property type="entry name" value="Ribonuclease_3"/>
    <property type="match status" value="1"/>
</dbReference>
<evidence type="ECO:0000256" key="6">
    <source>
        <dbReference type="ARBA" id="ARBA00024034"/>
    </source>
</evidence>
<dbReference type="GO" id="GO:0005840">
    <property type="term" value="C:ribosome"/>
    <property type="evidence" value="ECO:0007669"/>
    <property type="project" value="UniProtKB-KW"/>
</dbReference>
<evidence type="ECO:0000256" key="1">
    <source>
        <dbReference type="ARBA" id="ARBA00004173"/>
    </source>
</evidence>
<dbReference type="OrthoDB" id="67027at2759"/>
<dbReference type="GO" id="GO:0005739">
    <property type="term" value="C:mitochondrion"/>
    <property type="evidence" value="ECO:0007669"/>
    <property type="project" value="TreeGrafter"/>
</dbReference>
<dbReference type="EMBL" id="FXLY01000009">
    <property type="protein sequence ID" value="SMN21768.1"/>
    <property type="molecule type" value="Genomic_DNA"/>
</dbReference>
<sequence length="376" mass="42172">MLLSRRIPALCGRRAIWNSTSKGNNADIMSTVRHLSRSAVNLESKGMKLSESELQGYKTYYKELQETINNVPEEIALQSQPLITLHNRLELPASFKLSILSRCLTCRSSKLPTFALDKDKNNTHLQAFPNTVESNDLFDNHGLNIFGKNILGFHITKYLLKKYPRLPTVVLNAAIDSYISQDMLANIARSWGIEKEDTAIVERYLLNEPISLTLGKLRYFNNTLGKIDGIERLNKGNFSENAALALTVRSIIAVLWTIKPELAEKFINKHITSRKLDVSKLFLFEQPARELSKLCEREGLEKPVSRLTAESGRLSKAPVFIVGVFSGEEKLGEGFGSSLKEAKARAATDALLKWYCYEPVLHEGQAPIIDHGTVIV</sequence>
<dbReference type="SMART" id="SM00535">
    <property type="entry name" value="RIBOc"/>
    <property type="match status" value="1"/>
</dbReference>
<dbReference type="InterPro" id="IPR036389">
    <property type="entry name" value="RNase_III_sf"/>
</dbReference>
<evidence type="ECO:0000313" key="11">
    <source>
        <dbReference type="EMBL" id="SMN21768.1"/>
    </source>
</evidence>
<dbReference type="PROSITE" id="PS50142">
    <property type="entry name" value="RNASE_3_2"/>
    <property type="match status" value="1"/>
</dbReference>
<evidence type="ECO:0000256" key="2">
    <source>
        <dbReference type="ARBA" id="ARBA00022884"/>
    </source>
</evidence>
<evidence type="ECO:0000256" key="4">
    <source>
        <dbReference type="ARBA" id="ARBA00023128"/>
    </source>
</evidence>
<dbReference type="PROSITE" id="PS50137">
    <property type="entry name" value="DS_RBD"/>
    <property type="match status" value="1"/>
</dbReference>
<keyword evidence="3 11" id="KW-0689">Ribosomal protein</keyword>
<keyword evidence="12" id="KW-1185">Reference proteome</keyword>
<dbReference type="InterPro" id="IPR014720">
    <property type="entry name" value="dsRBD_dom"/>
</dbReference>
<dbReference type="STRING" id="1789683.A0A1X7R7X1"/>
<comment type="subcellular location">
    <subcellularLocation>
        <location evidence="1">Mitochondrion</location>
    </subcellularLocation>
</comment>
<dbReference type="SMART" id="SM00358">
    <property type="entry name" value="DSRM"/>
    <property type="match status" value="1"/>
</dbReference>
<evidence type="ECO:0000256" key="7">
    <source>
        <dbReference type="ARBA" id="ARBA00035187"/>
    </source>
</evidence>
<evidence type="ECO:0000256" key="8">
    <source>
        <dbReference type="PROSITE-ProRule" id="PRU00266"/>
    </source>
</evidence>
<dbReference type="Proteomes" id="UP000196158">
    <property type="component" value="Unassembled WGS sequence"/>
</dbReference>
<evidence type="ECO:0000256" key="3">
    <source>
        <dbReference type="ARBA" id="ARBA00022980"/>
    </source>
</evidence>
<dbReference type="GO" id="GO:0004525">
    <property type="term" value="F:ribonuclease III activity"/>
    <property type="evidence" value="ECO:0007669"/>
    <property type="project" value="InterPro"/>
</dbReference>
<accession>A0A1X7R7X1</accession>
<keyword evidence="2 8" id="KW-0694">RNA-binding</keyword>
<proteinExistence type="inferred from homology"/>
<feature type="domain" description="RNase III" evidence="10">
    <location>
        <begin position="126"/>
        <end position="195"/>
    </location>
</feature>
<dbReference type="Gene3D" id="1.10.1520.10">
    <property type="entry name" value="Ribonuclease III domain"/>
    <property type="match status" value="1"/>
</dbReference>
<name>A0A1X7R7X1_9SACH</name>
<dbReference type="SUPFAM" id="SSF69065">
    <property type="entry name" value="RNase III domain-like"/>
    <property type="match status" value="1"/>
</dbReference>
<dbReference type="AlphaFoldDB" id="A0A1X7R7X1"/>
<dbReference type="InterPro" id="IPR044444">
    <property type="entry name" value="Ribosomal_mL44_DSRM_metazoa"/>
</dbReference>
<organism evidence="11 12">
    <name type="scientific">Maudiozyma saulgeensis</name>
    <dbReference type="NCBI Taxonomy" id="1789683"/>
    <lineage>
        <taxon>Eukaryota</taxon>
        <taxon>Fungi</taxon>
        <taxon>Dikarya</taxon>
        <taxon>Ascomycota</taxon>
        <taxon>Saccharomycotina</taxon>
        <taxon>Saccharomycetes</taxon>
        <taxon>Saccharomycetales</taxon>
        <taxon>Saccharomycetaceae</taxon>
        <taxon>Maudiozyma</taxon>
    </lineage>
</organism>
<comment type="similarity">
    <text evidence="6">Belongs to the ribonuclease III family. Mitochondrion-specific ribosomal protein mL44 subfamily.</text>
</comment>
<gene>
    <name evidence="11" type="ORF">KASA_0J00748G</name>
</gene>
<dbReference type="Gene3D" id="3.30.160.20">
    <property type="match status" value="1"/>
</dbReference>
<dbReference type="GO" id="GO:0006396">
    <property type="term" value="P:RNA processing"/>
    <property type="evidence" value="ECO:0007669"/>
    <property type="project" value="InterPro"/>
</dbReference>
<dbReference type="Pfam" id="PF22892">
    <property type="entry name" value="DSRM_MRPL44"/>
    <property type="match status" value="1"/>
</dbReference>
<keyword evidence="5" id="KW-0687">Ribonucleoprotein</keyword>